<name>A0A0W0R477_9GAMM</name>
<accession>A0A0W0R477</accession>
<organism evidence="2 4">
    <name type="scientific">Legionella adelaidensis</name>
    <dbReference type="NCBI Taxonomy" id="45056"/>
    <lineage>
        <taxon>Bacteria</taxon>
        <taxon>Pseudomonadati</taxon>
        <taxon>Pseudomonadota</taxon>
        <taxon>Gammaproteobacteria</taxon>
        <taxon>Legionellales</taxon>
        <taxon>Legionellaceae</taxon>
        <taxon>Legionella</taxon>
    </lineage>
</organism>
<dbReference type="AlphaFoldDB" id="A0A0W0R477"/>
<keyword evidence="4" id="KW-1185">Reference proteome</keyword>
<reference evidence="3 5" key="2">
    <citation type="submission" date="2018-12" db="EMBL/GenBank/DDBJ databases">
        <authorList>
            <consortium name="Pathogen Informatics"/>
        </authorList>
    </citation>
    <scope>NUCLEOTIDE SEQUENCE [LARGE SCALE GENOMIC DNA]</scope>
    <source>
        <strain evidence="3 5">NCTC12735</strain>
        <plasmid evidence="5">25</plasmid>
    </source>
</reference>
<sequence length="209" mass="23060">MRNFFSSSDLKTIKNSLQLLKQDDLSIGESKIKTLTFLLTRAGNTLKHEGINPTGKVATYFLMADIYATLSNIFSRHDNVMKAEELVLQALQCIDRAAPFYEKIGDFSEGEVLDSEIPGAAAMDLGEDVNSMQGAAALNIEFIRSCNTFGIGYPDEARHCIKDFLGTLIEASNEQPLFTCPGENDNSDICKDSESPEGEDNEGSYRPRK</sequence>
<dbReference type="EMBL" id="LR134434">
    <property type="protein sequence ID" value="VEH86185.1"/>
    <property type="molecule type" value="Genomic_DNA"/>
</dbReference>
<dbReference type="STRING" id="45056.Lade_0530"/>
<dbReference type="PATRIC" id="fig|45056.6.peg.551"/>
<proteinExistence type="predicted"/>
<geneLocation type="plasmid" evidence="3 5">
    <name>25</name>
</geneLocation>
<dbReference type="Proteomes" id="UP000281170">
    <property type="component" value="Plasmid 25"/>
</dbReference>
<dbReference type="KEGG" id="ladl:NCTC12735_01833"/>
<gene>
    <name evidence="2" type="ORF">Lade_0530</name>
    <name evidence="3" type="ORF">NCTC12735_01833</name>
</gene>
<keyword evidence="3" id="KW-0614">Plasmid</keyword>
<evidence type="ECO:0000313" key="4">
    <source>
        <dbReference type="Proteomes" id="UP000054859"/>
    </source>
</evidence>
<dbReference type="Proteomes" id="UP000054859">
    <property type="component" value="Unassembled WGS sequence"/>
</dbReference>
<evidence type="ECO:0000313" key="2">
    <source>
        <dbReference type="EMBL" id="KTC65872.1"/>
    </source>
</evidence>
<evidence type="ECO:0000313" key="5">
    <source>
        <dbReference type="Proteomes" id="UP000281170"/>
    </source>
</evidence>
<feature type="region of interest" description="Disordered" evidence="1">
    <location>
        <begin position="180"/>
        <end position="209"/>
    </location>
</feature>
<protein>
    <submittedName>
        <fullName evidence="2">Uncharacterized protein</fullName>
    </submittedName>
</protein>
<evidence type="ECO:0000313" key="3">
    <source>
        <dbReference type="EMBL" id="VEH86185.1"/>
    </source>
</evidence>
<dbReference type="RefSeq" id="WP_058461597.1">
    <property type="nucleotide sequence ID" value="NZ_CAAAHS010000004.1"/>
</dbReference>
<reference evidence="2 4" key="1">
    <citation type="submission" date="2015-11" db="EMBL/GenBank/DDBJ databases">
        <title>Identification of large and diverse effector repertoires of 38 Legionella species.</title>
        <authorList>
            <person name="Burstein D."/>
            <person name="Amaro F."/>
            <person name="Zusman T."/>
            <person name="Lifshitz Z."/>
            <person name="Cohen O."/>
            <person name="Gilbert J.A."/>
            <person name="Pupko T."/>
            <person name="Shuman H.A."/>
            <person name="Segal G."/>
        </authorList>
    </citation>
    <scope>NUCLEOTIDE SEQUENCE [LARGE SCALE GENOMIC DNA]</scope>
    <source>
        <strain evidence="2 4">1762-AUS-E</strain>
    </source>
</reference>
<dbReference type="EMBL" id="LNKA01000001">
    <property type="protein sequence ID" value="KTC65872.1"/>
    <property type="molecule type" value="Genomic_DNA"/>
</dbReference>
<evidence type="ECO:0000256" key="1">
    <source>
        <dbReference type="SAM" id="MobiDB-lite"/>
    </source>
</evidence>